<dbReference type="Pfam" id="PF00990">
    <property type="entry name" value="GGDEF"/>
    <property type="match status" value="1"/>
</dbReference>
<dbReference type="PROSITE" id="PS50887">
    <property type="entry name" value="GGDEF"/>
    <property type="match status" value="1"/>
</dbReference>
<comment type="caution">
    <text evidence="3">The sequence shown here is derived from an EMBL/GenBank/DDBJ whole genome shotgun (WGS) entry which is preliminary data.</text>
</comment>
<feature type="transmembrane region" description="Helical" evidence="1">
    <location>
        <begin position="129"/>
        <end position="148"/>
    </location>
</feature>
<dbReference type="NCBIfam" id="TIGR00254">
    <property type="entry name" value="GGDEF"/>
    <property type="match status" value="1"/>
</dbReference>
<dbReference type="InterPro" id="IPR000160">
    <property type="entry name" value="GGDEF_dom"/>
</dbReference>
<dbReference type="AlphaFoldDB" id="A0A433KL69"/>
<feature type="domain" description="GGDEF" evidence="2">
    <location>
        <begin position="191"/>
        <end position="309"/>
    </location>
</feature>
<accession>A0A433KL69</accession>
<dbReference type="Proteomes" id="UP000287023">
    <property type="component" value="Unassembled WGS sequence"/>
</dbReference>
<dbReference type="SUPFAM" id="SSF55073">
    <property type="entry name" value="Nucleotide cyclase"/>
    <property type="match status" value="1"/>
</dbReference>
<feature type="transmembrane region" description="Helical" evidence="1">
    <location>
        <begin position="99"/>
        <end position="123"/>
    </location>
</feature>
<keyword evidence="1" id="KW-0472">Membrane</keyword>
<proteinExistence type="predicted"/>
<evidence type="ECO:0000256" key="1">
    <source>
        <dbReference type="SAM" id="Phobius"/>
    </source>
</evidence>
<gene>
    <name evidence="3" type="ORF">ELY38_12920</name>
</gene>
<keyword evidence="1" id="KW-1133">Transmembrane helix</keyword>
<organism evidence="3 4">
    <name type="scientific">Vreelandella nanhaiensis</name>
    <dbReference type="NCBI Taxonomy" id="1258546"/>
    <lineage>
        <taxon>Bacteria</taxon>
        <taxon>Pseudomonadati</taxon>
        <taxon>Pseudomonadota</taxon>
        <taxon>Gammaproteobacteria</taxon>
        <taxon>Oceanospirillales</taxon>
        <taxon>Halomonadaceae</taxon>
        <taxon>Vreelandella</taxon>
    </lineage>
</organism>
<protein>
    <submittedName>
        <fullName evidence="3">Diguanylate cyclase</fullName>
    </submittedName>
</protein>
<dbReference type="OrthoDB" id="6181977at2"/>
<evidence type="ECO:0000313" key="4">
    <source>
        <dbReference type="Proteomes" id="UP000287023"/>
    </source>
</evidence>
<sequence>MTRHLFPKRLMTLAYSASLMLMMGYALWLYGMGNYQSLSIPAFLTLLLLAALLLHLGQTTKGYIAQVLLLVGTCLAVLNAICNYPYASTMWLGLPMASVFLLLPLWTALVLASLIGPLVWFALSHPPQPVSFLFGYMALLLLLALPRWEHARRRALLHATDPNDSDCDAYNIDTLKERLHNEYQRAAMLNRRLAVLVIHLPQLDMAEEQFGSRAKIALLNTLCSEVNARCRDHDVLGRAGEATFWLVLPDTSESGALLVRERLHYALSQCVLIETGQLEARIAACLPRKESFERYVHRLNARADALANG</sequence>
<reference evidence="3 4" key="1">
    <citation type="submission" date="2018-12" db="EMBL/GenBank/DDBJ databases">
        <title>three novel Halomonas strain isolated from plants.</title>
        <authorList>
            <person name="Sun C."/>
        </authorList>
    </citation>
    <scope>NUCLEOTIDE SEQUENCE [LARGE SCALE GENOMIC DNA]</scope>
    <source>
        <strain evidence="3 4">JCM 18142</strain>
    </source>
</reference>
<dbReference type="Gene3D" id="3.30.70.270">
    <property type="match status" value="1"/>
</dbReference>
<name>A0A433KL69_9GAMM</name>
<keyword evidence="1" id="KW-0812">Transmembrane</keyword>
<feature type="transmembrane region" description="Helical" evidence="1">
    <location>
        <begin position="63"/>
        <end position="87"/>
    </location>
</feature>
<feature type="transmembrane region" description="Helical" evidence="1">
    <location>
        <begin position="38"/>
        <end position="57"/>
    </location>
</feature>
<dbReference type="InterPro" id="IPR029787">
    <property type="entry name" value="Nucleotide_cyclase"/>
</dbReference>
<dbReference type="RefSeq" id="WP_127062691.1">
    <property type="nucleotide sequence ID" value="NZ_RZHF01000016.1"/>
</dbReference>
<dbReference type="InterPro" id="IPR043128">
    <property type="entry name" value="Rev_trsase/Diguanyl_cyclase"/>
</dbReference>
<feature type="transmembrane region" description="Helical" evidence="1">
    <location>
        <begin position="12"/>
        <end position="31"/>
    </location>
</feature>
<evidence type="ECO:0000259" key="2">
    <source>
        <dbReference type="PROSITE" id="PS50887"/>
    </source>
</evidence>
<evidence type="ECO:0000313" key="3">
    <source>
        <dbReference type="EMBL" id="RUR30579.1"/>
    </source>
</evidence>
<keyword evidence="4" id="KW-1185">Reference proteome</keyword>
<dbReference type="EMBL" id="RZHF01000016">
    <property type="protein sequence ID" value="RUR30579.1"/>
    <property type="molecule type" value="Genomic_DNA"/>
</dbReference>